<keyword evidence="8" id="KW-0255">Endonuclease</keyword>
<dbReference type="GO" id="GO:0035613">
    <property type="term" value="F:RNA stem-loop binding"/>
    <property type="evidence" value="ECO:0007669"/>
    <property type="project" value="TreeGrafter"/>
</dbReference>
<reference evidence="14 15" key="1">
    <citation type="submission" date="2019-01" db="EMBL/GenBank/DDBJ databases">
        <title>Genome Assembly of Collichthys lucidus.</title>
        <authorList>
            <person name="Cai M."/>
            <person name="Xiao S."/>
        </authorList>
    </citation>
    <scope>NUCLEOTIDE SEQUENCE [LARGE SCALE GENOMIC DNA]</scope>
    <source>
        <strain evidence="14">JT15FE1705JMU</strain>
        <tissue evidence="14">Muscle</tissue>
    </source>
</reference>
<sequence length="1254" mass="140012">MITAKSDFRPCKQQYPLKQEAIDGITPVFNHLLQAGVIVPCPDSPVRTPLFPVKKIRDEGQPVEWRFVQDLQAVNAAVQPRAPNVPNPYTILSQVPADAKFFSVVDLSNAFFSVPVHPDSQFWFAFTFNGKPYTFTRLCQGYCESPTIYNAALKDSLEPLVLTPGTALLQYVDDLIICSPTKEQYDGEAHDCVASLQQVCTPRPDLRETPLINPDLVFYVDGSAFRDTQSGLNKVGFAVCDDHSIVQSGSLPSNYSAQAAELIALTAACTLAKGRSVTIYTDSRYAFGVVHDFGALWKHRNFLKSDGKPILHHDKVLALLDAILLPKQIAVCKCQAHTGDTDSVSKGNARADAAAKRAADLSLPPPPAEAFCFLSHILPDSHSALQSFASPPEVTQWRACGAQYKDKVWFGPDGRPCLPKHFFPHFAKLTHGLDHVSKGGMLQAITQHWFTKGFAAYAQKYCQSCVICATYNAGRGIPVPAAAHPPPDKPFDHLMMDFIELTPDKGKKYCLVMVDMWSKWVEAFPAKHANSHAVTKALLTEIIPRWGIPSRISSDNGTHFVNAAVEAVGQFLGIDMRKHCVYHPQSGGAVERENGTLKAKLAKCCEETGLSWMDALPIVLSYMRMRQRSRVKLSPFEILFGRPPNVGMDPYRDRLPPTSLCDDNMIEYCKLLSGMLSQDSQQANVMTTTLRKPKHVTERAQAQPEAAICRTELIRELPKRKPIAKCPIKEENTLDGCNTTSCSAYQEMANVMTATLRKPKHVTERAQAQPEAAICRTELIRELPKRKPIAKCPIKEENTLDGCNTTSCSAYQEMANVMTATLRKPKHVTERAQAQPEAAICRTELIRELPKRKPIAKCPIKEENTLDGCNTTSCSAYQEMSHILNLISSFLRCQNVLYFQKATFGINFLNMACPFDHDPVDEGAAILRRELQICRQRVLRPRIDISAFPDNFLFERYRFTSQSIIYIHNLIRPHISNITSRSHALTSQQILCVALRFFANGSFLYNIGDAEHLSKATVCRAIRRVCLALKRLLHIFVVFPGHKPVRAIKEEFHRIAGFPNVIGCIDGTHIPITAPSHNEADYVNRKSIHSINVQIICDAAHIITNVEAKWPGSVHDSRIYRESNLSARLQHGEFDGLLLGDRGYTCQPRLLTPYPDPEPGPQQNFNRAHSRTRARVEMTIGLLKARFQCLRHLRVTPERACDIIVACVVLHNIATIRGEQHPALQIDDPDEDPVHLPAMQDGRAVRDTICTNHF</sequence>
<dbReference type="GO" id="GO:0015074">
    <property type="term" value="P:DNA integration"/>
    <property type="evidence" value="ECO:0007669"/>
    <property type="project" value="InterPro"/>
</dbReference>
<keyword evidence="5" id="KW-0548">Nucleotidyltransferase</keyword>
<dbReference type="Gene3D" id="3.30.70.270">
    <property type="match status" value="1"/>
</dbReference>
<gene>
    <name evidence="14" type="ORF">D9C73_027925</name>
</gene>
<evidence type="ECO:0000256" key="7">
    <source>
        <dbReference type="ARBA" id="ARBA00022723"/>
    </source>
</evidence>
<evidence type="ECO:0000256" key="5">
    <source>
        <dbReference type="ARBA" id="ARBA00022695"/>
    </source>
</evidence>
<dbReference type="SUPFAM" id="SSF56672">
    <property type="entry name" value="DNA/RNA polymerases"/>
    <property type="match status" value="1"/>
</dbReference>
<dbReference type="GO" id="GO:0003964">
    <property type="term" value="F:RNA-directed DNA polymerase activity"/>
    <property type="evidence" value="ECO:0007669"/>
    <property type="project" value="UniProtKB-KW"/>
</dbReference>
<dbReference type="PROSITE" id="PS50878">
    <property type="entry name" value="RT_POL"/>
    <property type="match status" value="1"/>
</dbReference>
<evidence type="ECO:0000259" key="13">
    <source>
        <dbReference type="PROSITE" id="PS50994"/>
    </source>
</evidence>
<evidence type="ECO:0000256" key="10">
    <source>
        <dbReference type="ARBA" id="ARBA00022918"/>
    </source>
</evidence>
<dbReference type="PROSITE" id="PS50994">
    <property type="entry name" value="INTEGRASE"/>
    <property type="match status" value="1"/>
</dbReference>
<dbReference type="InterPro" id="IPR002156">
    <property type="entry name" value="RNaseH_domain"/>
</dbReference>
<keyword evidence="6" id="KW-0540">Nuclease</keyword>
<dbReference type="Pfam" id="PF13359">
    <property type="entry name" value="DDE_Tnp_4"/>
    <property type="match status" value="1"/>
</dbReference>
<dbReference type="PANTHER" id="PTHR41694">
    <property type="entry name" value="ENDOGENOUS RETROVIRUS GROUP K MEMBER POL PROTEIN"/>
    <property type="match status" value="1"/>
</dbReference>
<keyword evidence="10" id="KW-0695">RNA-directed DNA polymerase</keyword>
<evidence type="ECO:0000256" key="8">
    <source>
        <dbReference type="ARBA" id="ARBA00022759"/>
    </source>
</evidence>
<dbReference type="PANTHER" id="PTHR41694:SF5">
    <property type="entry name" value="RIBONUCLEASE H"/>
    <property type="match status" value="1"/>
</dbReference>
<keyword evidence="7" id="KW-0479">Metal-binding</keyword>
<feature type="domain" description="RNase H type-1" evidence="12">
    <location>
        <begin position="212"/>
        <end position="360"/>
    </location>
</feature>
<dbReference type="Gene3D" id="1.10.340.70">
    <property type="match status" value="1"/>
</dbReference>
<dbReference type="InterPro" id="IPR036397">
    <property type="entry name" value="RNaseH_sf"/>
</dbReference>
<dbReference type="Gene3D" id="3.30.420.10">
    <property type="entry name" value="Ribonuclease H-like superfamily/Ribonuclease H"/>
    <property type="match status" value="2"/>
</dbReference>
<dbReference type="STRING" id="240159.A0A4U5TWM0"/>
<evidence type="ECO:0000313" key="14">
    <source>
        <dbReference type="EMBL" id="TKS65903.1"/>
    </source>
</evidence>
<evidence type="ECO:0000256" key="2">
    <source>
        <dbReference type="ARBA" id="ARBA00010879"/>
    </source>
</evidence>
<dbReference type="AlphaFoldDB" id="A0A4U5TWM0"/>
<proteinExistence type="inferred from homology"/>
<accession>A0A4U5TWM0</accession>
<dbReference type="Pfam" id="PF00665">
    <property type="entry name" value="rve"/>
    <property type="match status" value="1"/>
</dbReference>
<evidence type="ECO:0000256" key="9">
    <source>
        <dbReference type="ARBA" id="ARBA00022801"/>
    </source>
</evidence>
<feature type="domain" description="Reverse transcriptase" evidence="11">
    <location>
        <begin position="34"/>
        <end position="239"/>
    </location>
</feature>
<evidence type="ECO:0000259" key="11">
    <source>
        <dbReference type="PROSITE" id="PS50878"/>
    </source>
</evidence>
<dbReference type="InterPro" id="IPR027806">
    <property type="entry name" value="HARBI1_dom"/>
</dbReference>
<protein>
    <recommendedName>
        <fullName evidence="3">ribonuclease H</fullName>
        <ecNumber evidence="3">3.1.26.4</ecNumber>
    </recommendedName>
</protein>
<keyword evidence="15" id="KW-1185">Reference proteome</keyword>
<feature type="domain" description="Integrase catalytic" evidence="13">
    <location>
        <begin position="486"/>
        <end position="643"/>
    </location>
</feature>
<dbReference type="InterPro" id="IPR026103">
    <property type="entry name" value="HARBI1_animal"/>
</dbReference>
<comment type="similarity">
    <text evidence="2">Belongs to the beta type-B retroviral polymerase family. HERV class-II K(HML-2) pol subfamily.</text>
</comment>
<organism evidence="14 15">
    <name type="scientific">Collichthys lucidus</name>
    <name type="common">Big head croaker</name>
    <name type="synonym">Sciaena lucida</name>
    <dbReference type="NCBI Taxonomy" id="240159"/>
    <lineage>
        <taxon>Eukaryota</taxon>
        <taxon>Metazoa</taxon>
        <taxon>Chordata</taxon>
        <taxon>Craniata</taxon>
        <taxon>Vertebrata</taxon>
        <taxon>Euteleostomi</taxon>
        <taxon>Actinopterygii</taxon>
        <taxon>Neopterygii</taxon>
        <taxon>Teleostei</taxon>
        <taxon>Neoteleostei</taxon>
        <taxon>Acanthomorphata</taxon>
        <taxon>Eupercaria</taxon>
        <taxon>Sciaenidae</taxon>
        <taxon>Collichthys</taxon>
    </lineage>
</organism>
<dbReference type="SUPFAM" id="SSF53098">
    <property type="entry name" value="Ribonuclease H-like"/>
    <property type="match status" value="1"/>
</dbReference>
<dbReference type="Pfam" id="PF00075">
    <property type="entry name" value="RNase_H"/>
    <property type="match status" value="1"/>
</dbReference>
<dbReference type="GO" id="GO:0046872">
    <property type="term" value="F:metal ion binding"/>
    <property type="evidence" value="ECO:0007669"/>
    <property type="project" value="UniProtKB-KW"/>
</dbReference>
<dbReference type="InterPro" id="IPR043502">
    <property type="entry name" value="DNA/RNA_pol_sf"/>
</dbReference>
<evidence type="ECO:0000256" key="1">
    <source>
        <dbReference type="ARBA" id="ARBA00001968"/>
    </source>
</evidence>
<evidence type="ECO:0000256" key="3">
    <source>
        <dbReference type="ARBA" id="ARBA00012180"/>
    </source>
</evidence>
<keyword evidence="4" id="KW-0808">Transferase</keyword>
<dbReference type="EC" id="3.1.26.4" evidence="3"/>
<dbReference type="PRINTS" id="PR02086">
    <property type="entry name" value="PUTNUCHARBI1"/>
</dbReference>
<dbReference type="Proteomes" id="UP000298787">
    <property type="component" value="Unassembled WGS sequence"/>
</dbReference>
<evidence type="ECO:0000313" key="15">
    <source>
        <dbReference type="Proteomes" id="UP000298787"/>
    </source>
</evidence>
<keyword evidence="9" id="KW-0378">Hydrolase</keyword>
<evidence type="ECO:0000259" key="12">
    <source>
        <dbReference type="PROSITE" id="PS50879"/>
    </source>
</evidence>
<comment type="cofactor">
    <cofactor evidence="1">
        <name>a divalent metal cation</name>
        <dbReference type="ChEBI" id="CHEBI:60240"/>
    </cofactor>
</comment>
<dbReference type="Gene3D" id="3.10.10.10">
    <property type="entry name" value="HIV Type 1 Reverse Transcriptase, subunit A, domain 1"/>
    <property type="match status" value="1"/>
</dbReference>
<evidence type="ECO:0000256" key="4">
    <source>
        <dbReference type="ARBA" id="ARBA00022679"/>
    </source>
</evidence>
<dbReference type="Pfam" id="PF00078">
    <property type="entry name" value="RVT_1"/>
    <property type="match status" value="1"/>
</dbReference>
<dbReference type="PROSITE" id="PS50879">
    <property type="entry name" value="RNASE_H_1"/>
    <property type="match status" value="1"/>
</dbReference>
<dbReference type="InterPro" id="IPR043128">
    <property type="entry name" value="Rev_trsase/Diguanyl_cyclase"/>
</dbReference>
<dbReference type="InterPro" id="IPR000477">
    <property type="entry name" value="RT_dom"/>
</dbReference>
<dbReference type="InterPro" id="IPR001584">
    <property type="entry name" value="Integrase_cat-core"/>
</dbReference>
<evidence type="ECO:0000256" key="6">
    <source>
        <dbReference type="ARBA" id="ARBA00022722"/>
    </source>
</evidence>
<dbReference type="GO" id="GO:0004523">
    <property type="term" value="F:RNA-DNA hybrid ribonuclease activity"/>
    <property type="evidence" value="ECO:0007669"/>
    <property type="project" value="UniProtKB-EC"/>
</dbReference>
<dbReference type="EMBL" id="ML241202">
    <property type="protein sequence ID" value="TKS65903.1"/>
    <property type="molecule type" value="Genomic_DNA"/>
</dbReference>
<dbReference type="InterPro" id="IPR012337">
    <property type="entry name" value="RNaseH-like_sf"/>
</dbReference>
<name>A0A4U5TWM0_COLLU</name>